<name>A0A6C0KFK7_9ZZZZ</name>
<accession>A0A6C0KFK7</accession>
<keyword evidence="1" id="KW-0472">Membrane</keyword>
<dbReference type="AlphaFoldDB" id="A0A6C0KFK7"/>
<sequence length="148" mass="16416">MECLLKNIRKEVRLTPHNVLIVLLVLFVVTDTKIPKELATLIDTPIGKGIVIVLAIMLFLQHNIAGAVALVAAYELIRRSQGSSDSGLVKKYVPSENNKMRNLTAMNQFPPTLEEEVVANMVPYVNDGDIPESNFKPILEDLHQATNI</sequence>
<keyword evidence="1" id="KW-1133">Transmembrane helix</keyword>
<dbReference type="EMBL" id="MN740876">
    <property type="protein sequence ID" value="QHU16133.1"/>
    <property type="molecule type" value="Genomic_DNA"/>
</dbReference>
<feature type="transmembrane region" description="Helical" evidence="1">
    <location>
        <begin position="50"/>
        <end position="74"/>
    </location>
</feature>
<protein>
    <submittedName>
        <fullName evidence="2">Uncharacterized protein</fullName>
    </submittedName>
</protein>
<keyword evidence="1" id="KW-0812">Transmembrane</keyword>
<evidence type="ECO:0000313" key="2">
    <source>
        <dbReference type="EMBL" id="QHU16133.1"/>
    </source>
</evidence>
<evidence type="ECO:0000256" key="1">
    <source>
        <dbReference type="SAM" id="Phobius"/>
    </source>
</evidence>
<proteinExistence type="predicted"/>
<feature type="transmembrane region" description="Helical" evidence="1">
    <location>
        <begin position="12"/>
        <end position="30"/>
    </location>
</feature>
<reference evidence="2" key="1">
    <citation type="journal article" date="2020" name="Nature">
        <title>Giant virus diversity and host interactions through global metagenomics.</title>
        <authorList>
            <person name="Schulz F."/>
            <person name="Roux S."/>
            <person name="Paez-Espino D."/>
            <person name="Jungbluth S."/>
            <person name="Walsh D.A."/>
            <person name="Denef V.J."/>
            <person name="McMahon K.D."/>
            <person name="Konstantinidis K.T."/>
            <person name="Eloe-Fadrosh E.A."/>
            <person name="Kyrpides N.C."/>
            <person name="Woyke T."/>
        </authorList>
    </citation>
    <scope>NUCLEOTIDE SEQUENCE</scope>
    <source>
        <strain evidence="2">GVMAG-S-3300011013-78</strain>
    </source>
</reference>
<organism evidence="2">
    <name type="scientific">viral metagenome</name>
    <dbReference type="NCBI Taxonomy" id="1070528"/>
    <lineage>
        <taxon>unclassified sequences</taxon>
        <taxon>metagenomes</taxon>
        <taxon>organismal metagenomes</taxon>
    </lineage>
</organism>